<dbReference type="PIRSF" id="PIRSF017082">
    <property type="entry name" value="YflP"/>
    <property type="match status" value="1"/>
</dbReference>
<reference evidence="3" key="2">
    <citation type="submission" date="2021-01" db="EMBL/GenBank/DDBJ databases">
        <authorList>
            <person name="Kang M."/>
        </authorList>
    </citation>
    <scope>NUCLEOTIDE SEQUENCE</scope>
    <source>
        <strain evidence="3">KACC 17527</strain>
    </source>
</reference>
<evidence type="ECO:0000256" key="1">
    <source>
        <dbReference type="ARBA" id="ARBA00006987"/>
    </source>
</evidence>
<comment type="caution">
    <text evidence="3">The sequence shown here is derived from an EMBL/GenBank/DDBJ whole genome shotgun (WGS) entry which is preliminary data.</text>
</comment>
<organism evidence="3 4">
    <name type="scientific">Ramlibacter ginsenosidimutans</name>
    <dbReference type="NCBI Taxonomy" id="502333"/>
    <lineage>
        <taxon>Bacteria</taxon>
        <taxon>Pseudomonadati</taxon>
        <taxon>Pseudomonadota</taxon>
        <taxon>Betaproteobacteria</taxon>
        <taxon>Burkholderiales</taxon>
        <taxon>Comamonadaceae</taxon>
        <taxon>Ramlibacter</taxon>
    </lineage>
</organism>
<keyword evidence="4" id="KW-1185">Reference proteome</keyword>
<comment type="similarity">
    <text evidence="1">Belongs to the UPF0065 (bug) family.</text>
</comment>
<dbReference type="InterPro" id="IPR005064">
    <property type="entry name" value="BUG"/>
</dbReference>
<reference evidence="3" key="1">
    <citation type="journal article" date="2012" name="J. Microbiol. Biotechnol.">
        <title>Ramlibacter ginsenosidimutans sp. nov., with ginsenoside-converting activity.</title>
        <authorList>
            <person name="Wang L."/>
            <person name="An D.S."/>
            <person name="Kim S.G."/>
            <person name="Jin F.X."/>
            <person name="Kim S.C."/>
            <person name="Lee S.T."/>
            <person name="Im W.T."/>
        </authorList>
    </citation>
    <scope>NUCLEOTIDE SEQUENCE</scope>
    <source>
        <strain evidence="3">KACC 17527</strain>
    </source>
</reference>
<evidence type="ECO:0000313" key="3">
    <source>
        <dbReference type="EMBL" id="MBK6005625.1"/>
    </source>
</evidence>
<dbReference type="EMBL" id="JAEPWM010000002">
    <property type="protein sequence ID" value="MBK6005625.1"/>
    <property type="molecule type" value="Genomic_DNA"/>
</dbReference>
<protein>
    <submittedName>
        <fullName evidence="3">Tripartite tricarboxylate transporter substrate binding protein</fullName>
    </submittedName>
</protein>
<proteinExistence type="inferred from homology"/>
<dbReference type="RefSeq" id="WP_201167109.1">
    <property type="nucleotide sequence ID" value="NZ_JAEPWM010000002.1"/>
</dbReference>
<dbReference type="Gene3D" id="3.40.190.10">
    <property type="entry name" value="Periplasmic binding protein-like II"/>
    <property type="match status" value="1"/>
</dbReference>
<dbReference type="AlphaFoldDB" id="A0A934TQU4"/>
<feature type="signal peptide" evidence="2">
    <location>
        <begin position="1"/>
        <end position="25"/>
    </location>
</feature>
<sequence length="321" mass="33903">MNTRNFLKALALGAVLATGAGTALAQSYPARPVRMIVPFPPGSATDLAARVVGQQLSTALGQAFVIDNRPGAEGTIAAMEVVRAQPDGYTLLFSSNSAIASNVALVKNMQYDPLKDFTPISGIAETMLALMVKADHPAKNVSDLVNYIKARPGKVSAGYGSSSSQISIAVLNKLGHTETMSVPYKGIPLAINDTLGGTVDYTFADLGNAMAQVKGGRMRALGITSARRSPLVDWAPIADTLPGFNITAWFAVVGPNKMPKDVVAKLDGAIAQALARPEVKEKLAGIGMQPMHLTPEELKPFMASEVVNWQHLAREANIEPQ</sequence>
<feature type="chain" id="PRO_5036675777" evidence="2">
    <location>
        <begin position="26"/>
        <end position="321"/>
    </location>
</feature>
<gene>
    <name evidence="3" type="ORF">JJB11_05925</name>
</gene>
<evidence type="ECO:0000256" key="2">
    <source>
        <dbReference type="SAM" id="SignalP"/>
    </source>
</evidence>
<dbReference type="PANTHER" id="PTHR42928:SF5">
    <property type="entry name" value="BLR1237 PROTEIN"/>
    <property type="match status" value="1"/>
</dbReference>
<dbReference type="PANTHER" id="PTHR42928">
    <property type="entry name" value="TRICARBOXYLATE-BINDING PROTEIN"/>
    <property type="match status" value="1"/>
</dbReference>
<dbReference type="Proteomes" id="UP000630528">
    <property type="component" value="Unassembled WGS sequence"/>
</dbReference>
<dbReference type="InterPro" id="IPR042100">
    <property type="entry name" value="Bug_dom1"/>
</dbReference>
<dbReference type="Gene3D" id="3.40.190.150">
    <property type="entry name" value="Bordetella uptake gene, domain 1"/>
    <property type="match status" value="1"/>
</dbReference>
<name>A0A934TQU4_9BURK</name>
<dbReference type="Pfam" id="PF03401">
    <property type="entry name" value="TctC"/>
    <property type="match status" value="1"/>
</dbReference>
<dbReference type="SUPFAM" id="SSF53850">
    <property type="entry name" value="Periplasmic binding protein-like II"/>
    <property type="match status" value="1"/>
</dbReference>
<keyword evidence="2" id="KW-0732">Signal</keyword>
<accession>A0A934TQU4</accession>
<dbReference type="CDD" id="cd07012">
    <property type="entry name" value="PBP2_Bug_TTT"/>
    <property type="match status" value="1"/>
</dbReference>
<evidence type="ECO:0000313" key="4">
    <source>
        <dbReference type="Proteomes" id="UP000630528"/>
    </source>
</evidence>